<reference evidence="1 2" key="1">
    <citation type="submission" date="2019-11" db="EMBL/GenBank/DDBJ databases">
        <title>Paenibacillus monticola sp. nov., a novel PGPR strain isolated from mountain sample in China.</title>
        <authorList>
            <person name="Zhao Q."/>
            <person name="Li H.-P."/>
            <person name="Zhang J.-L."/>
        </authorList>
    </citation>
    <scope>NUCLEOTIDE SEQUENCE [LARGE SCALE GENOMIC DNA]</scope>
    <source>
        <strain evidence="1 2">LC-T2</strain>
    </source>
</reference>
<name>A0A7X2H176_9BACL</name>
<sequence>MEKTIIVQRQLPEWELLSEGKDWNCTFQMDRSGYAEITLLASSESHWSVQDKESSLVVIELDESYNQSLILFYGNQPFQYTRLLGWLEAGEHQLKFAFSCDSSPLVRQASLKELLIAVITEDSPLALIYRHAPVLYGRNLTHAFESRFTDTPLLMMYTTETSLSGVILEYHIMYSHEDAGTPAPLLMSKWGRLTDIEWTYRVTLDHQGEVLAAVFQGPHHETTDFAGHYALGGHPVLQAATDNGNVSDVTSSSYRFLLPPSYHWHPEREPRERAMDAHPFTYRMMAWELMRQETWENPCDPDTMQFTDPRHYLYIQTSTHEVKDDEARRTSIDIRVKRFGDDRWYSSSFNDLRFGIHRSAYDGPYNHFATTVKMPQGSSLEELEEISVTLLPGGADTIIVEGLKFFYLDEQFTPGEAVEDEVVVRLTVSTPAAVLWKAGAYV</sequence>
<dbReference type="Proteomes" id="UP000463051">
    <property type="component" value="Unassembled WGS sequence"/>
</dbReference>
<accession>A0A7X2H176</accession>
<proteinExistence type="predicted"/>
<dbReference type="AlphaFoldDB" id="A0A7X2H176"/>
<evidence type="ECO:0000313" key="2">
    <source>
        <dbReference type="Proteomes" id="UP000463051"/>
    </source>
</evidence>
<gene>
    <name evidence="1" type="ORF">GJB61_01405</name>
</gene>
<comment type="caution">
    <text evidence="1">The sequence shown here is derived from an EMBL/GenBank/DDBJ whole genome shotgun (WGS) entry which is preliminary data.</text>
</comment>
<keyword evidence="2" id="KW-1185">Reference proteome</keyword>
<evidence type="ECO:0000313" key="1">
    <source>
        <dbReference type="EMBL" id="MRN51665.1"/>
    </source>
</evidence>
<protein>
    <submittedName>
        <fullName evidence="1">Uncharacterized protein</fullName>
    </submittedName>
</protein>
<dbReference type="RefSeq" id="WP_154116408.1">
    <property type="nucleotide sequence ID" value="NZ_WJXB01000001.1"/>
</dbReference>
<dbReference type="EMBL" id="WJXB01000001">
    <property type="protein sequence ID" value="MRN51665.1"/>
    <property type="molecule type" value="Genomic_DNA"/>
</dbReference>
<organism evidence="1 2">
    <name type="scientific">Paenibacillus monticola</name>
    <dbReference type="NCBI Taxonomy" id="2666075"/>
    <lineage>
        <taxon>Bacteria</taxon>
        <taxon>Bacillati</taxon>
        <taxon>Bacillota</taxon>
        <taxon>Bacilli</taxon>
        <taxon>Bacillales</taxon>
        <taxon>Paenibacillaceae</taxon>
        <taxon>Paenibacillus</taxon>
    </lineage>
</organism>